<organism evidence="1 2">
    <name type="scientific">Hypoxylon rubiginosum</name>
    <dbReference type="NCBI Taxonomy" id="110542"/>
    <lineage>
        <taxon>Eukaryota</taxon>
        <taxon>Fungi</taxon>
        <taxon>Dikarya</taxon>
        <taxon>Ascomycota</taxon>
        <taxon>Pezizomycotina</taxon>
        <taxon>Sordariomycetes</taxon>
        <taxon>Xylariomycetidae</taxon>
        <taxon>Xylariales</taxon>
        <taxon>Hypoxylaceae</taxon>
        <taxon>Hypoxylon</taxon>
    </lineage>
</organism>
<dbReference type="Proteomes" id="UP001497680">
    <property type="component" value="Unassembled WGS sequence"/>
</dbReference>
<reference evidence="1 2" key="1">
    <citation type="journal article" date="2022" name="New Phytol.">
        <title>Ecological generalism drives hyperdiversity of secondary metabolite gene clusters in xylarialean endophytes.</title>
        <authorList>
            <person name="Franco M.E.E."/>
            <person name="Wisecaver J.H."/>
            <person name="Arnold A.E."/>
            <person name="Ju Y.M."/>
            <person name="Slot J.C."/>
            <person name="Ahrendt S."/>
            <person name="Moore L.P."/>
            <person name="Eastman K.E."/>
            <person name="Scott K."/>
            <person name="Konkel Z."/>
            <person name="Mondo S.J."/>
            <person name="Kuo A."/>
            <person name="Hayes R.D."/>
            <person name="Haridas S."/>
            <person name="Andreopoulos B."/>
            <person name="Riley R."/>
            <person name="LaButti K."/>
            <person name="Pangilinan J."/>
            <person name="Lipzen A."/>
            <person name="Amirebrahimi M."/>
            <person name="Yan J."/>
            <person name="Adam C."/>
            <person name="Keymanesh K."/>
            <person name="Ng V."/>
            <person name="Louie K."/>
            <person name="Northen T."/>
            <person name="Drula E."/>
            <person name="Henrissat B."/>
            <person name="Hsieh H.M."/>
            <person name="Youens-Clark K."/>
            <person name="Lutzoni F."/>
            <person name="Miadlikowska J."/>
            <person name="Eastwood D.C."/>
            <person name="Hamelin R.C."/>
            <person name="Grigoriev I.V."/>
            <person name="U'Ren J.M."/>
        </authorList>
    </citation>
    <scope>NUCLEOTIDE SEQUENCE [LARGE SCALE GENOMIC DNA]</scope>
    <source>
        <strain evidence="1 2">ER1909</strain>
    </source>
</reference>
<evidence type="ECO:0000313" key="2">
    <source>
        <dbReference type="Proteomes" id="UP001497680"/>
    </source>
</evidence>
<comment type="caution">
    <text evidence="1">The sequence shown here is derived from an EMBL/GenBank/DDBJ whole genome shotgun (WGS) entry which is preliminary data.</text>
</comment>
<proteinExistence type="predicted"/>
<dbReference type="EMBL" id="MU394296">
    <property type="protein sequence ID" value="KAI6089277.1"/>
    <property type="molecule type" value="Genomic_DNA"/>
</dbReference>
<gene>
    <name evidence="1" type="ORF">F4821DRAFT_257072</name>
</gene>
<protein>
    <submittedName>
        <fullName evidence="1">DEAD-domain-containing protein</fullName>
    </submittedName>
</protein>
<evidence type="ECO:0000313" key="1">
    <source>
        <dbReference type="EMBL" id="KAI6089277.1"/>
    </source>
</evidence>
<accession>A0ACC0D9Q2</accession>
<keyword evidence="2" id="KW-1185">Reference proteome</keyword>
<name>A0ACC0D9Q2_9PEZI</name>
<sequence length="622" mass="67269">MSDGWGAPDTTAAAPERAAAPPMSEADRQAALDKWGTRTANVYSETEAQLADRKWGGNAAVYEWDGDEGDIGPENPELEVMLFGPPEERHGTAGLDISKIEEIRVYQEGDVRIEPIFKFQDAGLHPAMLKNVLMSGYVTPTPIQKYCIPAIKMGHDLIAIAQTGSGKTAAYLIPILNHLMGKAKKLAAPRPSPREFMAGTAPLQRAEPLVLVICPTRELAIQIFDQARKFCYRTMLRPCVVYGGGPIREQMIQVGRGCDILIGTPGRLVDVMQRTHAMSFRRLKYLVIDEADEMLDDGWQEEIEKLMSGGEQDDGNVKYMLFSATFPGALRRLAKNHLAEDHLRVRVGRIGSTHANIKQDVIYVRPELKREALSDLIFSTNPGRTLVFVNSKRTADEIDDYLFNKGLPSTSMHSDRIQSEREDAMQAFRSGKTPIMVATGLSARGIDVKNVLHVINYDLPSTDHGGIQEYIHRIGRTGRIGHTGTATSFYTERDESIAQDLTMLLMETQQEVPDFLQQYIPEGADPKTFKIEDDKSDDEALGGGDGWGTGGDAGDGAWGAGGGDDSAGAGWGSESKDAAGGENDWGSGGNAAGGDQGWGSGGNAGGVAGADAGGDAWNGDAW</sequence>